<keyword evidence="2 4" id="KW-0479">Metal-binding</keyword>
<dbReference type="AlphaFoldDB" id="A0A3L8PQX4"/>
<dbReference type="InterPro" id="IPR036374">
    <property type="entry name" value="OxRdtase_Mopterin-bd_sf"/>
</dbReference>
<dbReference type="GO" id="GO:0009055">
    <property type="term" value="F:electron transfer activity"/>
    <property type="evidence" value="ECO:0007669"/>
    <property type="project" value="InterPro"/>
</dbReference>
<name>A0A3L8PQX4_9GAMM</name>
<dbReference type="OrthoDB" id="5728201at2"/>
<proteinExistence type="predicted"/>
<gene>
    <name evidence="7" type="ORF">D5018_20715</name>
</gene>
<evidence type="ECO:0000256" key="5">
    <source>
        <dbReference type="SAM" id="SignalP"/>
    </source>
</evidence>
<dbReference type="SUPFAM" id="SSF46626">
    <property type="entry name" value="Cytochrome c"/>
    <property type="match status" value="1"/>
</dbReference>
<dbReference type="EMBL" id="QZEI01000145">
    <property type="protein sequence ID" value="RLV57780.1"/>
    <property type="molecule type" value="Genomic_DNA"/>
</dbReference>
<dbReference type="RefSeq" id="WP_121840875.1">
    <property type="nucleotide sequence ID" value="NZ_ML014894.1"/>
</dbReference>
<evidence type="ECO:0000313" key="7">
    <source>
        <dbReference type="EMBL" id="RLV57780.1"/>
    </source>
</evidence>
<comment type="caution">
    <text evidence="7">The sequence shown here is derived from an EMBL/GenBank/DDBJ whole genome shotgun (WGS) entry which is preliminary data.</text>
</comment>
<evidence type="ECO:0000256" key="4">
    <source>
        <dbReference type="PROSITE-ProRule" id="PRU00433"/>
    </source>
</evidence>
<keyword evidence="1 4" id="KW-0349">Heme</keyword>
<dbReference type="GO" id="GO:0046872">
    <property type="term" value="F:metal ion binding"/>
    <property type="evidence" value="ECO:0007669"/>
    <property type="project" value="UniProtKB-KW"/>
</dbReference>
<dbReference type="Pfam" id="PF00034">
    <property type="entry name" value="Cytochrom_C"/>
    <property type="match status" value="1"/>
</dbReference>
<keyword evidence="3 4" id="KW-0408">Iron</keyword>
<keyword evidence="8" id="KW-1185">Reference proteome</keyword>
<evidence type="ECO:0000259" key="6">
    <source>
        <dbReference type="PROSITE" id="PS51007"/>
    </source>
</evidence>
<keyword evidence="5" id="KW-0732">Signal</keyword>
<dbReference type="Gene3D" id="1.10.760.10">
    <property type="entry name" value="Cytochrome c-like domain"/>
    <property type="match status" value="1"/>
</dbReference>
<reference evidence="7 8" key="1">
    <citation type="submission" date="2018-09" db="EMBL/GenBank/DDBJ databases">
        <title>Phylogeny of the Shewanellaceae, and recommendation for two new genera, Pseudoshewanella and Parashewanella.</title>
        <authorList>
            <person name="Wang G."/>
        </authorList>
    </citation>
    <scope>NUCLEOTIDE SEQUENCE [LARGE SCALE GENOMIC DNA]</scope>
    <source>
        <strain evidence="7 8">C51</strain>
    </source>
</reference>
<feature type="chain" id="PRO_5017998618" description="Cytochrome c domain-containing protein" evidence="5">
    <location>
        <begin position="28"/>
        <end position="252"/>
    </location>
</feature>
<organism evidence="7 8">
    <name type="scientific">Parashewanella curva</name>
    <dbReference type="NCBI Taxonomy" id="2338552"/>
    <lineage>
        <taxon>Bacteria</taxon>
        <taxon>Pseudomonadati</taxon>
        <taxon>Pseudomonadota</taxon>
        <taxon>Gammaproteobacteria</taxon>
        <taxon>Alteromonadales</taxon>
        <taxon>Shewanellaceae</taxon>
        <taxon>Parashewanella</taxon>
    </lineage>
</organism>
<dbReference type="InterPro" id="IPR036909">
    <property type="entry name" value="Cyt_c-like_dom_sf"/>
</dbReference>
<dbReference type="GO" id="GO:0020037">
    <property type="term" value="F:heme binding"/>
    <property type="evidence" value="ECO:0007669"/>
    <property type="project" value="InterPro"/>
</dbReference>
<feature type="domain" description="Cytochrome c" evidence="6">
    <location>
        <begin position="191"/>
        <end position="252"/>
    </location>
</feature>
<dbReference type="InterPro" id="IPR009056">
    <property type="entry name" value="Cyt_c-like_dom"/>
</dbReference>
<evidence type="ECO:0000256" key="1">
    <source>
        <dbReference type="ARBA" id="ARBA00022617"/>
    </source>
</evidence>
<protein>
    <recommendedName>
        <fullName evidence="6">Cytochrome c domain-containing protein</fullName>
    </recommendedName>
</protein>
<evidence type="ECO:0000256" key="2">
    <source>
        <dbReference type="ARBA" id="ARBA00022723"/>
    </source>
</evidence>
<evidence type="ECO:0000256" key="3">
    <source>
        <dbReference type="ARBA" id="ARBA00023004"/>
    </source>
</evidence>
<dbReference type="Proteomes" id="UP000281474">
    <property type="component" value="Unassembled WGS sequence"/>
</dbReference>
<feature type="signal peptide" evidence="5">
    <location>
        <begin position="1"/>
        <end position="27"/>
    </location>
</feature>
<evidence type="ECO:0000313" key="8">
    <source>
        <dbReference type="Proteomes" id="UP000281474"/>
    </source>
</evidence>
<accession>A0A3L8PQX4</accession>
<sequence>MKLVRLFKLLHTFYFVFCSSILSHAYASPDLSSTLTVSKNDHQQTLTLEQMKSQLTTHEIIFYHPIYKDQRRYNAFKFVDVLKIYGGLPEGAKHIFFSSIDGYNTSLTTKAFKQHSNAWLAYEDLTSKDGNTFELFERQGKSFDPSPFYFLWKDPDTYHEIIKWPFAIKEIKLESIKDPYAVIAPKPNSTKKVKSGYKIFSDNCIFCHSINLTGGNIGPELNLPMNITEYRNDKFLRAWIRNPEPSFRTDIS</sequence>
<dbReference type="PROSITE" id="PS51007">
    <property type="entry name" value="CYTC"/>
    <property type="match status" value="1"/>
</dbReference>
<dbReference type="SUPFAM" id="SSF56524">
    <property type="entry name" value="Oxidoreductase molybdopterin-binding domain"/>
    <property type="match status" value="1"/>
</dbReference>